<accession>A0A8H4L190</accession>
<evidence type="ECO:0000313" key="2">
    <source>
        <dbReference type="Proteomes" id="UP000554235"/>
    </source>
</evidence>
<dbReference type="Proteomes" id="UP000554235">
    <property type="component" value="Unassembled WGS sequence"/>
</dbReference>
<organism evidence="1 2">
    <name type="scientific">Fusarium albosuccineum</name>
    <dbReference type="NCBI Taxonomy" id="1237068"/>
    <lineage>
        <taxon>Eukaryota</taxon>
        <taxon>Fungi</taxon>
        <taxon>Dikarya</taxon>
        <taxon>Ascomycota</taxon>
        <taxon>Pezizomycotina</taxon>
        <taxon>Sordariomycetes</taxon>
        <taxon>Hypocreomycetidae</taxon>
        <taxon>Hypocreales</taxon>
        <taxon>Nectriaceae</taxon>
        <taxon>Fusarium</taxon>
        <taxon>Fusarium decemcellulare species complex</taxon>
    </lineage>
</organism>
<dbReference type="EMBL" id="JAADYS010002003">
    <property type="protein sequence ID" value="KAF4460151.1"/>
    <property type="molecule type" value="Genomic_DNA"/>
</dbReference>
<comment type="caution">
    <text evidence="1">The sequence shown here is derived from an EMBL/GenBank/DDBJ whole genome shotgun (WGS) entry which is preliminary data.</text>
</comment>
<keyword evidence="2" id="KW-1185">Reference proteome</keyword>
<dbReference type="OrthoDB" id="4192220at2759"/>
<evidence type="ECO:0000313" key="1">
    <source>
        <dbReference type="EMBL" id="KAF4460151.1"/>
    </source>
</evidence>
<dbReference type="AlphaFoldDB" id="A0A8H4L190"/>
<protein>
    <submittedName>
        <fullName evidence="1">F-box-like domain-containing</fullName>
    </submittedName>
</protein>
<reference evidence="1 2" key="1">
    <citation type="submission" date="2020-01" db="EMBL/GenBank/DDBJ databases">
        <title>Identification and distribution of gene clusters putatively required for synthesis of sphingolipid metabolism inhibitors in phylogenetically diverse species of the filamentous fungus Fusarium.</title>
        <authorList>
            <person name="Kim H.-S."/>
            <person name="Busman M."/>
            <person name="Brown D.W."/>
            <person name="Divon H."/>
            <person name="Uhlig S."/>
            <person name="Proctor R.H."/>
        </authorList>
    </citation>
    <scope>NUCLEOTIDE SEQUENCE [LARGE SCALE GENOMIC DNA]</scope>
    <source>
        <strain evidence="1 2">NRRL 20459</strain>
    </source>
</reference>
<gene>
    <name evidence="1" type="ORF">FALBO_13077</name>
</gene>
<sequence length="548" mass="61826">MLVDDQIIEVSVSYRDFHDLRSAFATWVIEIASLCCLAEDLQVPRPLPYVIGDRRPTLPCLLTVLLQYVTELRYLPLNLASDAYPYCDRSKGADVLDSLRNKAVVTLFAHLGQAFGLFNAFPTWAPRSTLFQLKYWPTYSRVSTALKMEGLQLGAVYVCAGDGEILPIVTSTSTCLLSHAVAHMAELESFSLTTHSKWSKCSINSSTIKAILRTLPTSCVNLELDIRTKYANWGCSSGKHWSTHVCQERRRLLPRMHNVRLNLPVTCDEMLGTRKRGDGFTDVRPISLPCMRNLQIDCGSGQEPWLSIIRTLQRVLELEETNAAEVTVLTSNLNQQKPCYSTLLRCHVRPSDGTTTWSFPITQVPPPPDYRGSDVLYMRTDNGDFVTLGTQAPYDLAGGRPWRLLSTGVRLPATFTSDMPWVPDEELGILTEAEWLERYPQNQPVLAINERETGMRLIDAEEREGTEYRCAVEMTPEGWVRPYTGTVQSMLFRETDDRSNLADLYLLGFDTDAALPQPTRGSRPAHFDRMRKLESDIKPFLGKQELGF</sequence>
<name>A0A8H4L190_9HYPO</name>
<proteinExistence type="predicted"/>